<dbReference type="SUPFAM" id="SSF49417">
    <property type="entry name" value="p53-like transcription factors"/>
    <property type="match status" value="1"/>
</dbReference>
<evidence type="ECO:0000256" key="2">
    <source>
        <dbReference type="PROSITE-ProRule" id="PRU00850"/>
    </source>
</evidence>
<dbReference type="InterPro" id="IPR052605">
    <property type="entry name" value="Fungal_trans_regulator"/>
</dbReference>
<reference evidence="5" key="1">
    <citation type="submission" date="2022-11" db="EMBL/GenBank/DDBJ databases">
        <authorList>
            <person name="Scott C."/>
            <person name="Bruce N."/>
        </authorList>
    </citation>
    <scope>NUCLEOTIDE SEQUENCE</scope>
</reference>
<proteinExistence type="predicted"/>
<dbReference type="Gene3D" id="2.60.40.1390">
    <property type="entry name" value="NDT80 DNA-binding domain"/>
    <property type="match status" value="1"/>
</dbReference>
<dbReference type="InterPro" id="IPR024061">
    <property type="entry name" value="NDT80_DNA-bd_dom"/>
</dbReference>
<organism evidence="5 6">
    <name type="scientific">Parascedosporium putredinis</name>
    <dbReference type="NCBI Taxonomy" id="1442378"/>
    <lineage>
        <taxon>Eukaryota</taxon>
        <taxon>Fungi</taxon>
        <taxon>Dikarya</taxon>
        <taxon>Ascomycota</taxon>
        <taxon>Pezizomycotina</taxon>
        <taxon>Sordariomycetes</taxon>
        <taxon>Hypocreomycetidae</taxon>
        <taxon>Microascales</taxon>
        <taxon>Microascaceae</taxon>
        <taxon>Parascedosporium</taxon>
    </lineage>
</organism>
<sequence length="395" mass="42847">MPGMQPGTDSSSADPMGLSSNQGLGLDGFVPDIPFDDYSLDPVNGGMSALPFSTPYDFDNFATFEDPFSYPARPYEEAVPGSDNLNETSTPEQLDHKLLGFSAPIVKAHLVDDANQFAEVSMTAELYGMFFVAEDVFAGDNTGRPLELTCYRRNLWQCSGQITVSRPVTQVITEQGSRDSIAELVASITAMESIDGKPTEIISIPWKSAAGTEDSKVPGSPPAVPLDTLQFKHATANNGRRKGLQQHYVVQINLLAKLKSGDLVKVAEFIPHERQPPGAAGRAVASLVQKAAGRPASSVPLSLSLSEDERSPGRGSTETASPKIPKPSGVRPQNPSQSPVEEVDMLYEYFPLSVDDWLPPVEAIYRPHIVHHTIIPPEVKAQQIRTKKKLYFSAE</sequence>
<dbReference type="InterPro" id="IPR037141">
    <property type="entry name" value="NDT80_DNA-bd_dom_sf"/>
</dbReference>
<protein>
    <recommendedName>
        <fullName evidence="4">NDT80 domain-containing protein</fullName>
    </recommendedName>
</protein>
<comment type="caution">
    <text evidence="5">The sequence shown here is derived from an EMBL/GenBank/DDBJ whole genome shotgun (WGS) entry which is preliminary data.</text>
</comment>
<dbReference type="Proteomes" id="UP000838763">
    <property type="component" value="Unassembled WGS sequence"/>
</dbReference>
<dbReference type="GO" id="GO:0003677">
    <property type="term" value="F:DNA binding"/>
    <property type="evidence" value="ECO:0007669"/>
    <property type="project" value="UniProtKB-KW"/>
</dbReference>
<accession>A0A9P1H7N5</accession>
<evidence type="ECO:0000259" key="4">
    <source>
        <dbReference type="PROSITE" id="PS51517"/>
    </source>
</evidence>
<feature type="region of interest" description="Disordered" evidence="3">
    <location>
        <begin position="1"/>
        <end position="23"/>
    </location>
</feature>
<dbReference type="PANTHER" id="PTHR35144">
    <property type="entry name" value="MEIOSIS-SPECIFIC TRANSCRIPTION FACTOR NDT80"/>
    <property type="match status" value="1"/>
</dbReference>
<dbReference type="GO" id="GO:0045944">
    <property type="term" value="P:positive regulation of transcription by RNA polymerase II"/>
    <property type="evidence" value="ECO:0007669"/>
    <property type="project" value="TreeGrafter"/>
</dbReference>
<evidence type="ECO:0000256" key="1">
    <source>
        <dbReference type="ARBA" id="ARBA00023125"/>
    </source>
</evidence>
<dbReference type="PANTHER" id="PTHR35144:SF1">
    <property type="entry name" value="PROTEIN PACG"/>
    <property type="match status" value="1"/>
</dbReference>
<evidence type="ECO:0000256" key="3">
    <source>
        <dbReference type="SAM" id="MobiDB-lite"/>
    </source>
</evidence>
<dbReference type="GO" id="GO:0000228">
    <property type="term" value="C:nuclear chromosome"/>
    <property type="evidence" value="ECO:0007669"/>
    <property type="project" value="TreeGrafter"/>
</dbReference>
<keyword evidence="1 2" id="KW-0238">DNA-binding</keyword>
<feature type="region of interest" description="Disordered" evidence="3">
    <location>
        <begin position="298"/>
        <end position="338"/>
    </location>
</feature>
<evidence type="ECO:0000313" key="6">
    <source>
        <dbReference type="Proteomes" id="UP000838763"/>
    </source>
</evidence>
<evidence type="ECO:0000313" key="5">
    <source>
        <dbReference type="EMBL" id="CAI4217431.1"/>
    </source>
</evidence>
<keyword evidence="6" id="KW-1185">Reference proteome</keyword>
<dbReference type="Pfam" id="PF05224">
    <property type="entry name" value="NDT80_PhoG"/>
    <property type="match status" value="2"/>
</dbReference>
<dbReference type="AlphaFoldDB" id="A0A9P1H7N5"/>
<feature type="compositionally biased region" description="Polar residues" evidence="3">
    <location>
        <begin position="7"/>
        <end position="23"/>
    </location>
</feature>
<feature type="DNA-binding region" description="NDT80" evidence="2">
    <location>
        <begin position="78"/>
        <end position="288"/>
    </location>
</feature>
<name>A0A9P1H7N5_9PEZI</name>
<dbReference type="InterPro" id="IPR008967">
    <property type="entry name" value="p53-like_TF_DNA-bd_sf"/>
</dbReference>
<dbReference type="EMBL" id="CALLCH030000016">
    <property type="protein sequence ID" value="CAI4217431.1"/>
    <property type="molecule type" value="Genomic_DNA"/>
</dbReference>
<feature type="domain" description="NDT80" evidence="4">
    <location>
        <begin position="78"/>
        <end position="288"/>
    </location>
</feature>
<dbReference type="GO" id="GO:0051321">
    <property type="term" value="P:meiotic cell cycle"/>
    <property type="evidence" value="ECO:0007669"/>
    <property type="project" value="TreeGrafter"/>
</dbReference>
<dbReference type="PROSITE" id="PS51517">
    <property type="entry name" value="NDT80"/>
    <property type="match status" value="1"/>
</dbReference>
<dbReference type="OrthoDB" id="4117572at2759"/>
<gene>
    <name evidence="5" type="ORF">PPNO1_LOCUS7041</name>
</gene>
<dbReference type="GO" id="GO:0003700">
    <property type="term" value="F:DNA-binding transcription factor activity"/>
    <property type="evidence" value="ECO:0007669"/>
    <property type="project" value="UniProtKB-UniRule"/>
</dbReference>